<dbReference type="InterPro" id="IPR018181">
    <property type="entry name" value="Heat_shock_70_CS"/>
</dbReference>
<feature type="compositionally biased region" description="Basic and acidic residues" evidence="4">
    <location>
        <begin position="504"/>
        <end position="534"/>
    </location>
</feature>
<gene>
    <name evidence="5" type="ORF">FSP39_004026</name>
</gene>
<dbReference type="FunFam" id="3.30.30.30:FF:000002">
    <property type="entry name" value="Heat shock 70 kDa protein 4"/>
    <property type="match status" value="1"/>
</dbReference>
<protein>
    <recommendedName>
        <fullName evidence="7">Heat shock 70 kDa protein 4-like</fullName>
    </recommendedName>
</protein>
<keyword evidence="2" id="KW-0547">Nucleotide-binding</keyword>
<dbReference type="FunFam" id="1.20.1270.10:FF:000002">
    <property type="entry name" value="Heat shock 70 kDa protein 4"/>
    <property type="match status" value="1"/>
</dbReference>
<dbReference type="Pfam" id="PF00012">
    <property type="entry name" value="HSP70"/>
    <property type="match status" value="1"/>
</dbReference>
<dbReference type="GO" id="GO:0005634">
    <property type="term" value="C:nucleus"/>
    <property type="evidence" value="ECO:0007669"/>
    <property type="project" value="TreeGrafter"/>
</dbReference>
<dbReference type="InterPro" id="IPR029047">
    <property type="entry name" value="HSP70_peptide-bd_sf"/>
</dbReference>
<dbReference type="SUPFAM" id="SSF100920">
    <property type="entry name" value="Heat shock protein 70kD (HSP70), peptide-binding domain"/>
    <property type="match status" value="1"/>
</dbReference>
<evidence type="ECO:0000313" key="6">
    <source>
        <dbReference type="Proteomes" id="UP001186944"/>
    </source>
</evidence>
<dbReference type="Gene3D" id="2.60.34.10">
    <property type="entry name" value="Substrate Binding Domain Of DNAk, Chain A, domain 1"/>
    <property type="match status" value="1"/>
</dbReference>
<dbReference type="GO" id="GO:0140662">
    <property type="term" value="F:ATP-dependent protein folding chaperone"/>
    <property type="evidence" value="ECO:0007669"/>
    <property type="project" value="InterPro"/>
</dbReference>
<feature type="compositionally biased region" description="Basic and acidic residues" evidence="4">
    <location>
        <begin position="797"/>
        <end position="821"/>
    </location>
</feature>
<dbReference type="FunFam" id="3.30.420.40:FF:000495">
    <property type="entry name" value="Heat shock protein 4b"/>
    <property type="match status" value="1"/>
</dbReference>
<name>A0AA89BWU1_PINIB</name>
<dbReference type="PANTHER" id="PTHR45639">
    <property type="entry name" value="HSC70CB, ISOFORM G-RELATED"/>
    <property type="match status" value="1"/>
</dbReference>
<comment type="caution">
    <text evidence="5">The sequence shown here is derived from an EMBL/GenBank/DDBJ whole genome shotgun (WGS) entry which is preliminary data.</text>
</comment>
<dbReference type="Gene3D" id="3.90.640.10">
    <property type="entry name" value="Actin, Chain A, domain 4"/>
    <property type="match status" value="1"/>
</dbReference>
<dbReference type="GO" id="GO:0005829">
    <property type="term" value="C:cytosol"/>
    <property type="evidence" value="ECO:0007669"/>
    <property type="project" value="TreeGrafter"/>
</dbReference>
<reference evidence="5" key="1">
    <citation type="submission" date="2019-08" db="EMBL/GenBank/DDBJ databases">
        <title>The improved chromosome-level genome for the pearl oyster Pinctada fucata martensii using PacBio sequencing and Hi-C.</title>
        <authorList>
            <person name="Zheng Z."/>
        </authorList>
    </citation>
    <scope>NUCLEOTIDE SEQUENCE</scope>
    <source>
        <strain evidence="5">ZZ-2019</strain>
        <tissue evidence="5">Adductor muscle</tissue>
    </source>
</reference>
<evidence type="ECO:0000256" key="1">
    <source>
        <dbReference type="ARBA" id="ARBA00007381"/>
    </source>
</evidence>
<dbReference type="PROSITE" id="PS01036">
    <property type="entry name" value="HSP70_3"/>
    <property type="match status" value="1"/>
</dbReference>
<dbReference type="InterPro" id="IPR043129">
    <property type="entry name" value="ATPase_NBD"/>
</dbReference>
<feature type="compositionally biased region" description="Basic and acidic residues" evidence="4">
    <location>
        <begin position="549"/>
        <end position="576"/>
    </location>
</feature>
<dbReference type="Gene3D" id="1.20.1270.10">
    <property type="match status" value="2"/>
</dbReference>
<dbReference type="SUPFAM" id="SSF53067">
    <property type="entry name" value="Actin-like ATPase domain"/>
    <property type="match status" value="2"/>
</dbReference>
<evidence type="ECO:0000256" key="2">
    <source>
        <dbReference type="ARBA" id="ARBA00022741"/>
    </source>
</evidence>
<evidence type="ECO:0000313" key="5">
    <source>
        <dbReference type="EMBL" id="KAK3099409.1"/>
    </source>
</evidence>
<dbReference type="EMBL" id="VSWD01000006">
    <property type="protein sequence ID" value="KAK3099409.1"/>
    <property type="molecule type" value="Genomic_DNA"/>
</dbReference>
<organism evidence="5 6">
    <name type="scientific">Pinctada imbricata</name>
    <name type="common">Atlantic pearl-oyster</name>
    <name type="synonym">Pinctada martensii</name>
    <dbReference type="NCBI Taxonomy" id="66713"/>
    <lineage>
        <taxon>Eukaryota</taxon>
        <taxon>Metazoa</taxon>
        <taxon>Spiralia</taxon>
        <taxon>Lophotrochozoa</taxon>
        <taxon>Mollusca</taxon>
        <taxon>Bivalvia</taxon>
        <taxon>Autobranchia</taxon>
        <taxon>Pteriomorphia</taxon>
        <taxon>Pterioida</taxon>
        <taxon>Pterioidea</taxon>
        <taxon>Pteriidae</taxon>
        <taxon>Pinctada</taxon>
    </lineage>
</organism>
<dbReference type="PANTHER" id="PTHR45639:SF4">
    <property type="entry name" value="HSC70CB, ISOFORM G"/>
    <property type="match status" value="1"/>
</dbReference>
<evidence type="ECO:0000256" key="4">
    <source>
        <dbReference type="SAM" id="MobiDB-lite"/>
    </source>
</evidence>
<evidence type="ECO:0008006" key="7">
    <source>
        <dbReference type="Google" id="ProtNLM"/>
    </source>
</evidence>
<dbReference type="Proteomes" id="UP001186944">
    <property type="component" value="Unassembled WGS sequence"/>
</dbReference>
<keyword evidence="3" id="KW-0067">ATP-binding</keyword>
<feature type="region of interest" description="Disordered" evidence="4">
    <location>
        <begin position="785"/>
        <end position="856"/>
    </location>
</feature>
<feature type="compositionally biased region" description="Acidic residues" evidence="4">
    <location>
        <begin position="535"/>
        <end position="547"/>
    </location>
</feature>
<dbReference type="FunFam" id="3.30.420.40:FF:000171">
    <property type="entry name" value="Heat shock 70 kDa protein 4"/>
    <property type="match status" value="1"/>
</dbReference>
<feature type="region of interest" description="Disordered" evidence="4">
    <location>
        <begin position="495"/>
        <end position="590"/>
    </location>
</feature>
<dbReference type="InterPro" id="IPR029048">
    <property type="entry name" value="HSP70_C_sf"/>
</dbReference>
<proteinExistence type="inferred from homology"/>
<comment type="similarity">
    <text evidence="1">Belongs to the heat shock protein 70 family.</text>
</comment>
<feature type="compositionally biased region" description="Polar residues" evidence="4">
    <location>
        <begin position="822"/>
        <end position="835"/>
    </location>
</feature>
<dbReference type="GO" id="GO:0005524">
    <property type="term" value="F:ATP binding"/>
    <property type="evidence" value="ECO:0007669"/>
    <property type="project" value="UniProtKB-KW"/>
</dbReference>
<dbReference type="Gene3D" id="3.30.420.40">
    <property type="match status" value="2"/>
</dbReference>
<dbReference type="Gene3D" id="3.30.30.30">
    <property type="match status" value="1"/>
</dbReference>
<dbReference type="AlphaFoldDB" id="A0AA89BWU1"/>
<accession>A0AA89BWU1</accession>
<dbReference type="PRINTS" id="PR00301">
    <property type="entry name" value="HEATSHOCK70"/>
</dbReference>
<dbReference type="FunFam" id="3.90.640.10:FF:000004">
    <property type="entry name" value="Heat shock 70 kDa protein 4"/>
    <property type="match status" value="1"/>
</dbReference>
<evidence type="ECO:0000256" key="3">
    <source>
        <dbReference type="ARBA" id="ARBA00022840"/>
    </source>
</evidence>
<dbReference type="SUPFAM" id="SSF100934">
    <property type="entry name" value="Heat shock protein 70kD (HSP70), C-terminal subdomain"/>
    <property type="match status" value="2"/>
</dbReference>
<keyword evidence="6" id="KW-1185">Reference proteome</keyword>
<dbReference type="CDD" id="cd10228">
    <property type="entry name" value="ASKHA_NBD_HSP70_HSPA4_like"/>
    <property type="match status" value="1"/>
</dbReference>
<sequence>MSVVGFDLGSLTCFIGVARAGGIETIANEYSDRCTPSFVSLMENNRCMGVSAKNQSVTNFKNTLSCFKRFLGRQFKDPYVQKEMNDYTKSFQIVEGPSGNVLFKVHYLGEETEFSPEQITGMMLTKLRETAENALKTKVVDVVVSVPSFFTDIERRAMLDACQIGGLNCLKLMNDTTAVALAYGIYKEDLPAENEKPRNVVFVDVGYCSTQVAAVAFNKGKLKVLAVASDLNLGGRDFDKVLVDYFANDFKTRYKVDAKSKIKPLVRLAQECEKLKKLMSANSTTIPLNIECFMEDKDVTGKMDREKFEEMSAGLLQQFEVVLARVQEECKLAPGDIYSVEMMGGSSRVPAIKQLVNKVFGKEPSFTLNADEAVARGCALQCAILSPTFRVRDFTILDAQQYPITLSWEGDTDSSLEVFPKFHQIPQSKMLTFYRKEAFQLDARYSIPPDVPIPDPYLGTFNIKSVQPQANGESAKVKVKVRINNHGIFSVLSASMSEEIQTEDDGKGQEAMETDQDKKADGQQEPVQNDKGEGTSEETPMETDQDSGDQQKAENGNKDKSENKEEKSKEDGDKKKKETPKKKTKKTDLPVEELVLQMSRGDVAKLFEKELKMIEQDKLEKDRADAKNAVEEYVYDMRDKLYGTLEDFIMESDREKLSKLLQETEDWLYEDGDDCQKNVYIEKLKQLKALGQPVVDRYRESQERPVAFEELARSLTHVRKFVDLFEKKDEKYNHIDQADVDKVKKCLKEKSEWYEKQLNNQNKQKKYENPSVLATQIVATRKELESTCSPVINKPKPKVEPPKETKKEGKDGKTENKEQKNDSTQQNAENTNGNAESGKPEEQSQSTEQNTDVDID</sequence>
<dbReference type="InterPro" id="IPR013126">
    <property type="entry name" value="Hsp_70_fam"/>
</dbReference>